<sequence length="77" mass="8392">MGESAVAVDVVIALCFLPEPRIDAPLATATRREKERRQSRQTGGLGRLGHGTSRPMGFKVVLTLMEALRSTYGYDSV</sequence>
<reference evidence="2 3" key="1">
    <citation type="journal article" date="2014" name="Agronomy (Basel)">
        <title>A Draft Genome Sequence for Ensete ventricosum, the Drought-Tolerant Tree Against Hunger.</title>
        <authorList>
            <person name="Harrison J."/>
            <person name="Moore K.A."/>
            <person name="Paszkiewicz K."/>
            <person name="Jones T."/>
            <person name="Grant M."/>
            <person name="Ambacheew D."/>
            <person name="Muzemil S."/>
            <person name="Studholme D.J."/>
        </authorList>
    </citation>
    <scope>NUCLEOTIDE SEQUENCE [LARGE SCALE GENOMIC DNA]</scope>
</reference>
<evidence type="ECO:0000313" key="3">
    <source>
        <dbReference type="Proteomes" id="UP000287651"/>
    </source>
</evidence>
<dbReference type="Proteomes" id="UP000287651">
    <property type="component" value="Unassembled WGS sequence"/>
</dbReference>
<feature type="region of interest" description="Disordered" evidence="1">
    <location>
        <begin position="27"/>
        <end position="51"/>
    </location>
</feature>
<comment type="caution">
    <text evidence="2">The sequence shown here is derived from an EMBL/GenBank/DDBJ whole genome shotgun (WGS) entry which is preliminary data.</text>
</comment>
<evidence type="ECO:0000313" key="2">
    <source>
        <dbReference type="EMBL" id="RRT79849.1"/>
    </source>
</evidence>
<evidence type="ECO:0000256" key="1">
    <source>
        <dbReference type="SAM" id="MobiDB-lite"/>
    </source>
</evidence>
<organism evidence="2 3">
    <name type="scientific">Ensete ventricosum</name>
    <name type="common">Abyssinian banana</name>
    <name type="synonym">Musa ensete</name>
    <dbReference type="NCBI Taxonomy" id="4639"/>
    <lineage>
        <taxon>Eukaryota</taxon>
        <taxon>Viridiplantae</taxon>
        <taxon>Streptophyta</taxon>
        <taxon>Embryophyta</taxon>
        <taxon>Tracheophyta</taxon>
        <taxon>Spermatophyta</taxon>
        <taxon>Magnoliopsida</taxon>
        <taxon>Liliopsida</taxon>
        <taxon>Zingiberales</taxon>
        <taxon>Musaceae</taxon>
        <taxon>Ensete</taxon>
    </lineage>
</organism>
<proteinExistence type="predicted"/>
<dbReference type="AlphaFoldDB" id="A0A427AUA3"/>
<gene>
    <name evidence="2" type="ORF">B296_00002723</name>
</gene>
<dbReference type="EMBL" id="AMZH03001295">
    <property type="protein sequence ID" value="RRT79849.1"/>
    <property type="molecule type" value="Genomic_DNA"/>
</dbReference>
<name>A0A427AUA3_ENSVE</name>
<accession>A0A427AUA3</accession>
<protein>
    <submittedName>
        <fullName evidence="2">Uncharacterized protein</fullName>
    </submittedName>
</protein>